<dbReference type="OrthoDB" id="9816289at2"/>
<dbReference type="PROSITE" id="PS00893">
    <property type="entry name" value="NUDIX_BOX"/>
    <property type="match status" value="1"/>
</dbReference>
<reference evidence="8" key="1">
    <citation type="submission" date="2018-05" db="EMBL/GenBank/DDBJ databases">
        <authorList>
            <person name="Hao L."/>
        </authorList>
    </citation>
    <scope>NUCLEOTIDE SEQUENCE [LARGE SCALE GENOMIC DNA]</scope>
</reference>
<dbReference type="GO" id="GO:0006754">
    <property type="term" value="P:ATP biosynthetic process"/>
    <property type="evidence" value="ECO:0007669"/>
    <property type="project" value="TreeGrafter"/>
</dbReference>
<dbReference type="GO" id="GO:0000166">
    <property type="term" value="F:nucleotide binding"/>
    <property type="evidence" value="ECO:0007669"/>
    <property type="project" value="UniProtKB-KW"/>
</dbReference>
<gene>
    <name evidence="7" type="ORF">BARAN1_1119</name>
</gene>
<dbReference type="KEGG" id="bana:BARAN1_1119"/>
<evidence type="ECO:0000256" key="2">
    <source>
        <dbReference type="ARBA" id="ARBA00018911"/>
    </source>
</evidence>
<keyword evidence="8" id="KW-1185">Reference proteome</keyword>
<dbReference type="Gene3D" id="3.90.79.10">
    <property type="entry name" value="Nucleoside Triphosphate Pyrophosphohydrolase"/>
    <property type="match status" value="1"/>
</dbReference>
<evidence type="ECO:0000256" key="5">
    <source>
        <dbReference type="ARBA" id="ARBA00032644"/>
    </source>
</evidence>
<dbReference type="CDD" id="cd03428">
    <property type="entry name" value="NUDIX_Ap4A_Nudt2"/>
    <property type="match status" value="1"/>
</dbReference>
<evidence type="ECO:0000313" key="8">
    <source>
        <dbReference type="Proteomes" id="UP000249818"/>
    </source>
</evidence>
<evidence type="ECO:0000256" key="3">
    <source>
        <dbReference type="ARBA" id="ARBA00022741"/>
    </source>
</evidence>
<dbReference type="Pfam" id="PF00293">
    <property type="entry name" value="NUDIX"/>
    <property type="match status" value="1"/>
</dbReference>
<evidence type="ECO:0000313" key="7">
    <source>
        <dbReference type="EMBL" id="SQD93143.1"/>
    </source>
</evidence>
<dbReference type="PANTHER" id="PTHR21340">
    <property type="entry name" value="DIADENOSINE 5,5-P1,P4-TETRAPHOSPHATE PYROPHOSPHOHYDROLASE MUTT"/>
    <property type="match status" value="1"/>
</dbReference>
<dbReference type="AlphaFoldDB" id="A0A2X3K816"/>
<comment type="similarity">
    <text evidence="1">Belongs to the Nudix hydrolase family.</text>
</comment>
<keyword evidence="3" id="KW-0547">Nucleotide-binding</keyword>
<dbReference type="EMBL" id="LS483254">
    <property type="protein sequence ID" value="SQD93143.1"/>
    <property type="molecule type" value="Genomic_DNA"/>
</dbReference>
<evidence type="ECO:0000256" key="4">
    <source>
        <dbReference type="ARBA" id="ARBA00022801"/>
    </source>
</evidence>
<evidence type="ECO:0000259" key="6">
    <source>
        <dbReference type="PROSITE" id="PS51462"/>
    </source>
</evidence>
<protein>
    <recommendedName>
        <fullName evidence="2">Bis(5'-nucleosyl)-tetraphosphatase [asymmetrical]</fullName>
    </recommendedName>
    <alternativeName>
        <fullName evidence="5">Diadenosine 5',5'''-P1,P4-tetraphosphate asymmetrical hydrolase</fullName>
    </alternativeName>
</protein>
<dbReference type="InterPro" id="IPR000086">
    <property type="entry name" value="NUDIX_hydrolase_dom"/>
</dbReference>
<proteinExistence type="inferred from homology"/>
<sequence>MPDERASGVILFRTTPAGRHYLIIKNRIGGHWGFPKGRLEPGEDELQAALREVREEVRITRLNLRPEFRERLAYRFVRDREVVNKEVTLFLAATDEEGIAEGSEIMALEWLPLPQALARLTYPEQRTALLRADAFLQALPRAEG</sequence>
<dbReference type="GO" id="GO:0004081">
    <property type="term" value="F:bis(5'-nucleosyl)-tetraphosphatase (asymmetrical) activity"/>
    <property type="evidence" value="ECO:0007669"/>
    <property type="project" value="TreeGrafter"/>
</dbReference>
<dbReference type="InterPro" id="IPR051325">
    <property type="entry name" value="Nudix_hydrolase_domain"/>
</dbReference>
<dbReference type="PROSITE" id="PS51462">
    <property type="entry name" value="NUDIX"/>
    <property type="match status" value="1"/>
</dbReference>
<dbReference type="GO" id="GO:0006167">
    <property type="term" value="P:AMP biosynthetic process"/>
    <property type="evidence" value="ECO:0007669"/>
    <property type="project" value="TreeGrafter"/>
</dbReference>
<dbReference type="RefSeq" id="WP_122031550.1">
    <property type="nucleotide sequence ID" value="NZ_LS483254.1"/>
</dbReference>
<feature type="domain" description="Nudix hydrolase" evidence="6">
    <location>
        <begin position="2"/>
        <end position="133"/>
    </location>
</feature>
<dbReference type="InterPro" id="IPR020084">
    <property type="entry name" value="NUDIX_hydrolase_CS"/>
</dbReference>
<name>A0A2X3K816_9BACT</name>
<keyword evidence="4" id="KW-0378">Hydrolase</keyword>
<dbReference type="Proteomes" id="UP000249818">
    <property type="component" value="Chromosome BARAN1"/>
</dbReference>
<dbReference type="InterPro" id="IPR003565">
    <property type="entry name" value="Tetra_PHTase"/>
</dbReference>
<accession>A0A2X3K816</accession>
<dbReference type="PANTHER" id="PTHR21340:SF0">
    <property type="entry name" value="BIS(5'-NUCLEOSYL)-TETRAPHOSPHATASE [ASYMMETRICAL]"/>
    <property type="match status" value="1"/>
</dbReference>
<organism evidence="7 8">
    <name type="scientific">Candidatus Bipolaricaulis anaerobius</name>
    <dbReference type="NCBI Taxonomy" id="2026885"/>
    <lineage>
        <taxon>Bacteria</taxon>
        <taxon>Candidatus Bipolaricaulota</taxon>
        <taxon>Candidatus Bipolaricaulia</taxon>
        <taxon>Candidatus Bipolaricaulales</taxon>
        <taxon>Candidatus Bipolaricaulaceae</taxon>
        <taxon>Candidatus Bipolaricaulis</taxon>
    </lineage>
</organism>
<evidence type="ECO:0000256" key="1">
    <source>
        <dbReference type="ARBA" id="ARBA00005582"/>
    </source>
</evidence>
<dbReference type="SUPFAM" id="SSF55811">
    <property type="entry name" value="Nudix"/>
    <property type="match status" value="1"/>
</dbReference>
<dbReference type="InterPro" id="IPR015797">
    <property type="entry name" value="NUDIX_hydrolase-like_dom_sf"/>
</dbReference>